<evidence type="ECO:0000313" key="2">
    <source>
        <dbReference type="Proteomes" id="UP000237865"/>
    </source>
</evidence>
<dbReference type="EMBL" id="PHNE01000004">
    <property type="protein sequence ID" value="PPE05205.1"/>
    <property type="molecule type" value="Genomic_DNA"/>
</dbReference>
<organism evidence="1 2">
    <name type="scientific">Williamsoniiplasma lucivorax</name>
    <dbReference type="NCBI Taxonomy" id="209274"/>
    <lineage>
        <taxon>Bacteria</taxon>
        <taxon>Bacillati</taxon>
        <taxon>Mycoplasmatota</taxon>
        <taxon>Mollicutes</taxon>
        <taxon>Entomoplasmatales</taxon>
        <taxon>Williamsoniiplasma</taxon>
    </lineage>
</organism>
<gene>
    <name evidence="1" type="ORF">ELUCI_v1c07410</name>
</gene>
<keyword evidence="1" id="KW-0449">Lipoprotein</keyword>
<keyword evidence="2" id="KW-1185">Reference proteome</keyword>
<dbReference type="NCBIfam" id="TIGR04547">
    <property type="entry name" value="Mollicu_LP"/>
    <property type="match status" value="1"/>
</dbReference>
<comment type="caution">
    <text evidence="1">The sequence shown here is derived from an EMBL/GenBank/DDBJ whole genome shotgun (WGS) entry which is preliminary data.</text>
</comment>
<dbReference type="STRING" id="1399797.GCA_000518285_00488"/>
<evidence type="ECO:0000313" key="1">
    <source>
        <dbReference type="EMBL" id="PPE05205.1"/>
    </source>
</evidence>
<dbReference type="AlphaFoldDB" id="A0A2S5RDK5"/>
<proteinExistence type="predicted"/>
<sequence>MIKKLLPIFGTLSIVAASTSIVGFSFSNKVKSSIEAKIRNYINISSLIARGAIIGQKKDAPDGNGQGVALTYGSRYMNDQKMGNLINGELGNAKDMKVSQLVSSMFSVDNVFSNPYTVANWGSFNNGVTTGGLDLEMKNNKIDKNKGLTGESQFAKTFGLISGVFSMLFATDFSAETIAPLLEQLLPTSLVANTVKNMIATQDATLLEVLDPIINGKLTEKTLFAQIQSIINEDDLHTLEKPITEFTFKDVFDQRINDFWKGLAEILFSGTDLPGETPKSYKEWLKGITDAKTATKGFEGISIAFNDVLIDGVAKVLKYLRTLLIYMQEFQRDAELIGSQGIDHQHLFKHDETNGQTAIRIRGSKYINPNDVITNEVNKANDENKIIRWTKTGNKYSQVINLQQIFGLLQNLLSFDENDPNGYALQRVLFTTLFGNALDRDNKIQAETPIWDKIVDPLIRSVIPSVGVFDPVIKGILDKALYSIPMMIGSDFGFYDEKDQGMTIQTLLGILNPLLGFILAKIFPGEINKEKRDKITKVFREFKTEVDEDSKNPQKFNHIFSSLFKGNLIDELTPLIESFIGGTFKIPPGLNIKKLLTMKMGDLLSMFGLNIWDSANMLYGLKEKSLSDIIDTVANEFEVVRNRTMIQSQSYLLNLGTLDTIFNALNAKVVFTFKDRNQIQNVWLKTQIELIPKKEWDIVSALLIGLAWGEKHNAESIEKVIIKASSEISWNKDTTSLPSFLLGIENNKTTGIFTFRKNSLLDGVQQLYGHNIVENPIIEKGNKKTIASIVNNLTTLSTWILDDSLPKYVQERIAPYFNKDLWTTELIDYSGVASQTEPGVIKYYLKYTNPNTHKETKYEVGLLKGVFQVDGQWTTETPNWVINTIIRKD</sequence>
<reference evidence="1 2" key="1">
    <citation type="submission" date="2017-11" db="EMBL/GenBank/DDBJ databases">
        <title>Genome sequence of Entomoplasma lucivorax PIPN-2 (ATCC 49196).</title>
        <authorList>
            <person name="Lo W.-S."/>
            <person name="Gasparich G.E."/>
            <person name="Kuo C.-H."/>
        </authorList>
    </citation>
    <scope>NUCLEOTIDE SEQUENCE [LARGE SCALE GENOMIC DNA]</scope>
    <source>
        <strain evidence="1 2">PIPN-2</strain>
    </source>
</reference>
<accession>A0A2S5RDK5</accession>
<dbReference type="Proteomes" id="UP000237865">
    <property type="component" value="Unassembled WGS sequence"/>
</dbReference>
<dbReference type="InterPro" id="IPR030893">
    <property type="entry name" value="Mollicu_LP"/>
</dbReference>
<dbReference type="RefSeq" id="WP_028126492.1">
    <property type="nucleotide sequence ID" value="NZ_PHNE01000004.1"/>
</dbReference>
<protein>
    <submittedName>
        <fullName evidence="1">MOLPALP family lipoprotein</fullName>
    </submittedName>
</protein>
<name>A0A2S5RDK5_9MOLU</name>